<evidence type="ECO:0000256" key="4">
    <source>
        <dbReference type="ARBA" id="ARBA00018517"/>
    </source>
</evidence>
<evidence type="ECO:0000256" key="3">
    <source>
        <dbReference type="ARBA" id="ARBA00004604"/>
    </source>
</evidence>
<name>A0A8T2RDU8_CERRI</name>
<evidence type="ECO:0000256" key="21">
    <source>
        <dbReference type="ARBA" id="ARBA00079339"/>
    </source>
</evidence>
<dbReference type="InterPro" id="IPR019012">
    <property type="entry name" value="RNA_cap_Gua-N2-MeTrfase"/>
</dbReference>
<accession>A0A8T2RDU8</accession>
<dbReference type="GO" id="GO:0015030">
    <property type="term" value="C:Cajal body"/>
    <property type="evidence" value="ECO:0007669"/>
    <property type="project" value="UniProtKB-SubCell"/>
</dbReference>
<evidence type="ECO:0000256" key="17">
    <source>
        <dbReference type="ARBA" id="ARBA00049075"/>
    </source>
</evidence>
<evidence type="ECO:0000256" key="20">
    <source>
        <dbReference type="ARBA" id="ARBA00064494"/>
    </source>
</evidence>
<dbReference type="Pfam" id="PF09445">
    <property type="entry name" value="Methyltransf_15"/>
    <property type="match status" value="1"/>
</dbReference>
<keyword evidence="9" id="KW-0949">S-adenosyl-L-methionine</keyword>
<evidence type="ECO:0000256" key="10">
    <source>
        <dbReference type="ARBA" id="ARBA00023015"/>
    </source>
</evidence>
<keyword evidence="6" id="KW-0597">Phosphoprotein</keyword>
<evidence type="ECO:0000256" key="14">
    <source>
        <dbReference type="ARBA" id="ARBA00047418"/>
    </source>
</evidence>
<comment type="catalytic activity">
    <reaction evidence="15">
        <text>a 5'-end (N(7)-methyl 5'-triphosphoguanosine)-ribonucleoside in snoRNA + S-adenosyl-L-methionine = a 5'-end (N(2),N(7)-dimethyl 5'-triphosphoguanosine)-ribonucleoside in snoRNA + S-adenosyl-L-homocysteine + H(+)</text>
        <dbReference type="Rhea" id="RHEA:78475"/>
        <dbReference type="Rhea" id="RHEA-COMP:19086"/>
        <dbReference type="Rhea" id="RHEA-COMP:19088"/>
        <dbReference type="ChEBI" id="CHEBI:15378"/>
        <dbReference type="ChEBI" id="CHEBI:57856"/>
        <dbReference type="ChEBI" id="CHEBI:59789"/>
        <dbReference type="ChEBI" id="CHEBI:156461"/>
        <dbReference type="ChEBI" id="CHEBI:172880"/>
    </reaction>
    <physiologicalReaction direction="left-to-right" evidence="15">
        <dbReference type="Rhea" id="RHEA:78476"/>
    </physiologicalReaction>
</comment>
<evidence type="ECO:0000256" key="5">
    <source>
        <dbReference type="ARBA" id="ARBA00022490"/>
    </source>
</evidence>
<dbReference type="FunFam" id="3.40.50.150:FF:000066">
    <property type="entry name" value="Trimethylguanosine synthase 1"/>
    <property type="match status" value="1"/>
</dbReference>
<dbReference type="OrthoDB" id="194443at2759"/>
<organism evidence="23 24">
    <name type="scientific">Ceratopteris richardii</name>
    <name type="common">Triangle waterfern</name>
    <dbReference type="NCBI Taxonomy" id="49495"/>
    <lineage>
        <taxon>Eukaryota</taxon>
        <taxon>Viridiplantae</taxon>
        <taxon>Streptophyta</taxon>
        <taxon>Embryophyta</taxon>
        <taxon>Tracheophyta</taxon>
        <taxon>Polypodiopsida</taxon>
        <taxon>Polypodiidae</taxon>
        <taxon>Polypodiales</taxon>
        <taxon>Pteridineae</taxon>
        <taxon>Pteridaceae</taxon>
        <taxon>Parkerioideae</taxon>
        <taxon>Ceratopteris</taxon>
    </lineage>
</organism>
<reference evidence="23 24" key="1">
    <citation type="submission" date="2021-08" db="EMBL/GenBank/DDBJ databases">
        <title>WGS assembly of Ceratopteris richardii.</title>
        <authorList>
            <person name="Marchant D.B."/>
            <person name="Chen G."/>
            <person name="Jenkins J."/>
            <person name="Shu S."/>
            <person name="Leebens-Mack J."/>
            <person name="Grimwood J."/>
            <person name="Schmutz J."/>
            <person name="Soltis P."/>
            <person name="Soltis D."/>
            <person name="Chen Z.-H."/>
        </authorList>
    </citation>
    <scope>NUCLEOTIDE SEQUENCE [LARGE SCALE GENOMIC DNA]</scope>
    <source>
        <strain evidence="23">Whitten #5841</strain>
        <tissue evidence="23">Leaf</tissue>
    </source>
</reference>
<keyword evidence="24" id="KW-1185">Reference proteome</keyword>
<dbReference type="EMBL" id="CM035432">
    <property type="protein sequence ID" value="KAH7294645.1"/>
    <property type="molecule type" value="Genomic_DNA"/>
</dbReference>
<keyword evidence="12" id="KW-0539">Nucleus</keyword>
<keyword evidence="8" id="KW-0808">Transferase</keyword>
<dbReference type="GO" id="GO:0071164">
    <property type="term" value="F:RNA cap trimethylguanosine synthase activity"/>
    <property type="evidence" value="ECO:0007669"/>
    <property type="project" value="TreeGrafter"/>
</dbReference>
<evidence type="ECO:0000256" key="11">
    <source>
        <dbReference type="ARBA" id="ARBA00023163"/>
    </source>
</evidence>
<evidence type="ECO:0000256" key="8">
    <source>
        <dbReference type="ARBA" id="ARBA00022679"/>
    </source>
</evidence>
<evidence type="ECO:0000256" key="6">
    <source>
        <dbReference type="ARBA" id="ARBA00022553"/>
    </source>
</evidence>
<dbReference type="SUPFAM" id="SSF53335">
    <property type="entry name" value="S-adenosyl-L-methionine-dependent methyltransferases"/>
    <property type="match status" value="1"/>
</dbReference>
<evidence type="ECO:0000256" key="12">
    <source>
        <dbReference type="ARBA" id="ARBA00023242"/>
    </source>
</evidence>
<evidence type="ECO:0000256" key="2">
    <source>
        <dbReference type="ARBA" id="ARBA00004496"/>
    </source>
</evidence>
<evidence type="ECO:0000256" key="1">
    <source>
        <dbReference type="ARBA" id="ARBA00004408"/>
    </source>
</evidence>
<comment type="similarity">
    <text evidence="13">Belongs to the methyltransferase superfamily. Trimethylguanosine synthase family.</text>
</comment>
<keyword evidence="5" id="KW-0963">Cytoplasm</keyword>
<comment type="caution">
    <text evidence="23">The sequence shown here is derived from an EMBL/GenBank/DDBJ whole genome shotgun (WGS) entry which is preliminary data.</text>
</comment>
<evidence type="ECO:0000256" key="16">
    <source>
        <dbReference type="ARBA" id="ARBA00048763"/>
    </source>
</evidence>
<evidence type="ECO:0000256" key="18">
    <source>
        <dbReference type="ARBA" id="ARBA00049790"/>
    </source>
</evidence>
<keyword evidence="10" id="KW-0805">Transcription regulation</keyword>
<comment type="catalytic activity">
    <reaction evidence="16">
        <text>a 5'-end (N(2),N(7)-dimethyl 5'-triphosphoguanosine)-ribonucleoside in snRNA + S-adenosyl-L-methionine = a 5'-end (N(2),N(2),N(7)-trimethyl 5'-triphosphoguanosine)-ribonucleoside in snRNA + S-adenosyl-L-homocysteine + H(+)</text>
        <dbReference type="Rhea" id="RHEA:78479"/>
        <dbReference type="Rhea" id="RHEA-COMP:19087"/>
        <dbReference type="Rhea" id="RHEA-COMP:19089"/>
        <dbReference type="ChEBI" id="CHEBI:15378"/>
        <dbReference type="ChEBI" id="CHEBI:57856"/>
        <dbReference type="ChEBI" id="CHEBI:59789"/>
        <dbReference type="ChEBI" id="CHEBI:167623"/>
        <dbReference type="ChEBI" id="CHEBI:172880"/>
    </reaction>
    <physiologicalReaction direction="left-to-right" evidence="16">
        <dbReference type="Rhea" id="RHEA:78480"/>
    </physiologicalReaction>
</comment>
<dbReference type="CDD" id="cd02440">
    <property type="entry name" value="AdoMet_MTases"/>
    <property type="match status" value="1"/>
</dbReference>
<protein>
    <recommendedName>
        <fullName evidence="4">Trimethylguanosine synthase</fullName>
    </recommendedName>
    <alternativeName>
        <fullName evidence="18">Cap-specific guanine-N(2) methyltransferase</fullName>
    </alternativeName>
    <alternativeName>
        <fullName evidence="21">Nuclear receptor coactivator 6-interacting protein</fullName>
    </alternativeName>
    <alternativeName>
        <fullName evidence="22">PRIP-interacting protein with methyltransferase motif</fullName>
    </alternativeName>
</protein>
<dbReference type="InterPro" id="IPR029063">
    <property type="entry name" value="SAM-dependent_MTases_sf"/>
</dbReference>
<dbReference type="GO" id="GO:0005737">
    <property type="term" value="C:cytoplasm"/>
    <property type="evidence" value="ECO:0007669"/>
    <property type="project" value="UniProtKB-SubCell"/>
</dbReference>
<proteinExistence type="inferred from homology"/>
<comment type="subunit">
    <text evidence="20">May form homooligomers. Interacts with CREBBP/CBP, EED/WAIT1, EP300/P300, NCOA6/PRIP, PPARBP/PBP and SMN.</text>
</comment>
<dbReference type="Gene3D" id="3.40.50.150">
    <property type="entry name" value="Vaccinia Virus protein VP39"/>
    <property type="match status" value="1"/>
</dbReference>
<evidence type="ECO:0000256" key="13">
    <source>
        <dbReference type="ARBA" id="ARBA00025783"/>
    </source>
</evidence>
<comment type="catalytic activity">
    <reaction evidence="14">
        <text>a 5'-end (N(2),N(7)-dimethyl 5'-triphosphoguanosine)-ribonucleoside in snoRNA + S-adenosyl-L-methionine = a 5'-end (N(2),N(2),N(7)-trimethyl 5'-triphosphoguanosine)-ribonucleoside in snoRNA + S-adenosyl-L-homocysteine + H(+)</text>
        <dbReference type="Rhea" id="RHEA:78507"/>
        <dbReference type="Rhea" id="RHEA-COMP:19088"/>
        <dbReference type="Rhea" id="RHEA-COMP:19090"/>
        <dbReference type="ChEBI" id="CHEBI:15378"/>
        <dbReference type="ChEBI" id="CHEBI:57856"/>
        <dbReference type="ChEBI" id="CHEBI:59789"/>
        <dbReference type="ChEBI" id="CHEBI:167623"/>
        <dbReference type="ChEBI" id="CHEBI:172880"/>
    </reaction>
    <physiologicalReaction direction="left-to-right" evidence="14">
        <dbReference type="Rhea" id="RHEA:78508"/>
    </physiologicalReaction>
</comment>
<dbReference type="EMBL" id="CM035432">
    <property type="protein sequence ID" value="KAH7294646.1"/>
    <property type="molecule type" value="Genomic_DNA"/>
</dbReference>
<keyword evidence="7" id="KW-0489">Methyltransferase</keyword>
<evidence type="ECO:0000256" key="7">
    <source>
        <dbReference type="ARBA" id="ARBA00022603"/>
    </source>
</evidence>
<evidence type="ECO:0000256" key="19">
    <source>
        <dbReference type="ARBA" id="ARBA00057179"/>
    </source>
</evidence>
<comment type="function">
    <text evidence="19">Catalyzes the 2 serial methylation steps for the conversion of the 7-monomethylguanosine (m(7)G) caps of snRNAs and snoRNAs to a 2,2,7-trimethylguanosine (m(2,2,7)G) cap structure. The enzyme is specific for guanine, and N7 methylation must precede N2 methylation. Hypermethylation of the m7G cap of U snRNAs leads to their concentration in nuclear foci, their colocalization with coilin and the formation of canonical Cajal bodies (CBs). Plays a role in transcriptional regulation.</text>
</comment>
<keyword evidence="11" id="KW-0804">Transcription</keyword>
<dbReference type="PANTHER" id="PTHR14741:SF32">
    <property type="entry name" value="TRIMETHYLGUANOSINE SYNTHASE"/>
    <property type="match status" value="1"/>
</dbReference>
<dbReference type="GO" id="GO:0005730">
    <property type="term" value="C:nucleolus"/>
    <property type="evidence" value="ECO:0007669"/>
    <property type="project" value="UniProtKB-SubCell"/>
</dbReference>
<gene>
    <name evidence="23" type="ORF">KP509_27G011300</name>
</gene>
<evidence type="ECO:0000256" key="15">
    <source>
        <dbReference type="ARBA" id="ARBA00048740"/>
    </source>
</evidence>
<comment type="subcellular location">
    <subcellularLocation>
        <location evidence="2">Cytoplasm</location>
    </subcellularLocation>
    <subcellularLocation>
        <location evidence="1">Nucleus</location>
        <location evidence="1">Cajal body</location>
    </subcellularLocation>
    <subcellularLocation>
        <location evidence="3">Nucleus</location>
        <location evidence="3">Nucleolus</location>
    </subcellularLocation>
</comment>
<evidence type="ECO:0000313" key="24">
    <source>
        <dbReference type="Proteomes" id="UP000825935"/>
    </source>
</evidence>
<evidence type="ECO:0000313" key="23">
    <source>
        <dbReference type="EMBL" id="KAH7294646.1"/>
    </source>
</evidence>
<evidence type="ECO:0000256" key="22">
    <source>
        <dbReference type="ARBA" id="ARBA00081504"/>
    </source>
</evidence>
<dbReference type="Proteomes" id="UP000825935">
    <property type="component" value="Chromosome 27"/>
</dbReference>
<dbReference type="AlphaFoldDB" id="A0A8T2RDU8"/>
<sequence length="347" mass="38809">MATEQLHGLNSIKEITRTYHIGEIGRSTRLSLSRAKQLKHVINTTLRIIIDHLITTAFKDKDAVRSSVPGLCDQTTQSIEQDIMSCQKVGKQDQQSTVISQTLADLDLNVILDENGRHRVILPGMEEEGPLRVEVVKYWKQRHSLFSRWDEGIRVDEESLFSVTPQEIAEHQALRCCCGRLGDGSGLVVVDAFAGVGGNTIQFASRNFHVISIDIDPKKSKYARRNAEIYGVSERIEFIVGDFLELAPTLKADIVFLSPPWGGPQYIKAEKYDIETMLQPVSGSCLFKLASLIAPNVVFFLPKTCDLNQLAHLSLLSQPSSRYTVEWNYVKGELKALTAYYGDNIAN</sequence>
<evidence type="ECO:0000256" key="9">
    <source>
        <dbReference type="ARBA" id="ARBA00022691"/>
    </source>
</evidence>
<comment type="catalytic activity">
    <reaction evidence="17">
        <text>a 5'-end (N(7)-methyl 5'-triphosphoguanosine)-ribonucleoside in snRNA + S-adenosyl-L-methionine = a 5'-end (N(2),N(7)-dimethyl 5'-triphosphoguanosine)-ribonucleoside in snRNA + S-adenosyl-L-homocysteine + H(+)</text>
        <dbReference type="Rhea" id="RHEA:78471"/>
        <dbReference type="Rhea" id="RHEA-COMP:19085"/>
        <dbReference type="Rhea" id="RHEA-COMP:19087"/>
        <dbReference type="ChEBI" id="CHEBI:15378"/>
        <dbReference type="ChEBI" id="CHEBI:57856"/>
        <dbReference type="ChEBI" id="CHEBI:59789"/>
        <dbReference type="ChEBI" id="CHEBI:156461"/>
        <dbReference type="ChEBI" id="CHEBI:172880"/>
    </reaction>
    <physiologicalReaction direction="left-to-right" evidence="17">
        <dbReference type="Rhea" id="RHEA:78472"/>
    </physiologicalReaction>
</comment>
<dbReference type="PANTHER" id="PTHR14741">
    <property type="entry name" value="S-ADENOSYLMETHIONINE-DEPENDENT METHYLTRANSFERASE RELATED"/>
    <property type="match status" value="1"/>
</dbReference>